<dbReference type="SUPFAM" id="SSF56219">
    <property type="entry name" value="DNase I-like"/>
    <property type="match status" value="1"/>
</dbReference>
<name>A0A183GRH1_HELPZ</name>
<accession>A0A183GRH1</accession>
<evidence type="ECO:0000313" key="1">
    <source>
        <dbReference type="EMBL" id="VDP50283.1"/>
    </source>
</evidence>
<dbReference type="EMBL" id="UZAH01037664">
    <property type="protein sequence ID" value="VDP50283.1"/>
    <property type="molecule type" value="Genomic_DNA"/>
</dbReference>
<accession>A0A3P8HW69</accession>
<gene>
    <name evidence="1" type="ORF">HPBE_LOCUS25290</name>
</gene>
<dbReference type="AlphaFoldDB" id="A0A183GRH1"/>
<reference evidence="1 2" key="1">
    <citation type="submission" date="2018-11" db="EMBL/GenBank/DDBJ databases">
        <authorList>
            <consortium name="Pathogen Informatics"/>
        </authorList>
    </citation>
    <scope>NUCLEOTIDE SEQUENCE [LARGE SCALE GENOMIC DNA]</scope>
</reference>
<dbReference type="PANTHER" id="PTHR23227">
    <property type="entry name" value="BUCENTAUR RELATED"/>
    <property type="match status" value="1"/>
</dbReference>
<dbReference type="PANTHER" id="PTHR23227:SF67">
    <property type="entry name" value="CRANIOFACIAL DEVELOPMENT PROTEIN 2-LIKE"/>
    <property type="match status" value="1"/>
</dbReference>
<evidence type="ECO:0000313" key="2">
    <source>
        <dbReference type="Proteomes" id="UP000050761"/>
    </source>
</evidence>
<protein>
    <submittedName>
        <fullName evidence="3">Endo/exonuclease/phosphatase domain-containing protein</fullName>
    </submittedName>
</protein>
<organism evidence="2 3">
    <name type="scientific">Heligmosomoides polygyrus</name>
    <name type="common">Parasitic roundworm</name>
    <dbReference type="NCBI Taxonomy" id="6339"/>
    <lineage>
        <taxon>Eukaryota</taxon>
        <taxon>Metazoa</taxon>
        <taxon>Ecdysozoa</taxon>
        <taxon>Nematoda</taxon>
        <taxon>Chromadorea</taxon>
        <taxon>Rhabditida</taxon>
        <taxon>Rhabditina</taxon>
        <taxon>Rhabditomorpha</taxon>
        <taxon>Strongyloidea</taxon>
        <taxon>Heligmosomidae</taxon>
        <taxon>Heligmosomoides</taxon>
    </lineage>
</organism>
<evidence type="ECO:0000313" key="3">
    <source>
        <dbReference type="WBParaSite" id="HPBE_0002529101-mRNA-1"/>
    </source>
</evidence>
<reference evidence="3" key="2">
    <citation type="submission" date="2019-09" db="UniProtKB">
        <authorList>
            <consortium name="WormBaseParasite"/>
        </authorList>
    </citation>
    <scope>IDENTIFICATION</scope>
</reference>
<dbReference type="WBParaSite" id="HPBE_0002529101-mRNA-1">
    <property type="protein sequence ID" value="HPBE_0002529101-mRNA-1"/>
    <property type="gene ID" value="HPBE_0002529101"/>
</dbReference>
<sequence length="100" mass="11003">MTNVVAAERRMYHLFSGYAPQTGCSERDTDEFRSLLDEKTDEIPSLDVIIVAGDLNGHIEARKGGYSCHGSFGCGSRNVDGECILEYATLHDLTIVNTTF</sequence>
<proteinExistence type="predicted"/>
<keyword evidence="2" id="KW-1185">Reference proteome</keyword>
<dbReference type="Gene3D" id="3.60.10.10">
    <property type="entry name" value="Endonuclease/exonuclease/phosphatase"/>
    <property type="match status" value="1"/>
</dbReference>
<dbReference type="InterPro" id="IPR027124">
    <property type="entry name" value="Swc5/CFDP1/2"/>
</dbReference>
<dbReference type="OrthoDB" id="418748at2759"/>
<dbReference type="InterPro" id="IPR036691">
    <property type="entry name" value="Endo/exonu/phosph_ase_sf"/>
</dbReference>
<dbReference type="Proteomes" id="UP000050761">
    <property type="component" value="Unassembled WGS sequence"/>
</dbReference>